<dbReference type="InterPro" id="IPR036241">
    <property type="entry name" value="NSFL1C_SEP_dom_sf"/>
</dbReference>
<gene>
    <name evidence="4" type="ORF">CXG81DRAFT_9043</name>
</gene>
<dbReference type="Gene3D" id="3.30.420.210">
    <property type="entry name" value="SEP domain"/>
    <property type="match status" value="1"/>
</dbReference>
<dbReference type="SUPFAM" id="SSF54236">
    <property type="entry name" value="Ubiquitin-like"/>
    <property type="match status" value="1"/>
</dbReference>
<dbReference type="InterPro" id="IPR029071">
    <property type="entry name" value="Ubiquitin-like_domsf"/>
</dbReference>
<dbReference type="Pfam" id="PF08059">
    <property type="entry name" value="SEP"/>
    <property type="match status" value="1"/>
</dbReference>
<keyword evidence="5" id="KW-1185">Reference proteome</keyword>
<reference evidence="5" key="1">
    <citation type="journal article" date="2018" name="Nat. Microbiol.">
        <title>Leveraging single-cell genomics to expand the fungal tree of life.</title>
        <authorList>
            <person name="Ahrendt S.R."/>
            <person name="Quandt C.A."/>
            <person name="Ciobanu D."/>
            <person name="Clum A."/>
            <person name="Salamov A."/>
            <person name="Andreopoulos B."/>
            <person name="Cheng J.F."/>
            <person name="Woyke T."/>
            <person name="Pelin A."/>
            <person name="Henrissat B."/>
            <person name="Reynolds N.K."/>
            <person name="Benny G.L."/>
            <person name="Smith M.E."/>
            <person name="James T.Y."/>
            <person name="Grigoriev I.V."/>
        </authorList>
    </citation>
    <scope>NUCLEOTIDE SEQUENCE [LARGE SCALE GENOMIC DNA]</scope>
    <source>
        <strain evidence="5">ATCC 52028</strain>
    </source>
</reference>
<dbReference type="GO" id="GO:0000045">
    <property type="term" value="P:autophagosome assembly"/>
    <property type="evidence" value="ECO:0007669"/>
    <property type="project" value="TreeGrafter"/>
</dbReference>
<feature type="compositionally biased region" description="Basic and acidic residues" evidence="1">
    <location>
        <begin position="29"/>
        <end position="40"/>
    </location>
</feature>
<name>A0A4P9XE94_9FUNG</name>
<dbReference type="PANTHER" id="PTHR23333">
    <property type="entry name" value="UBX DOMAIN CONTAINING PROTEIN"/>
    <property type="match status" value="1"/>
</dbReference>
<dbReference type="CDD" id="cd01770">
    <property type="entry name" value="UBX_UBXN2"/>
    <property type="match status" value="1"/>
</dbReference>
<evidence type="ECO:0000313" key="5">
    <source>
        <dbReference type="Proteomes" id="UP000274922"/>
    </source>
</evidence>
<dbReference type="GO" id="GO:0043130">
    <property type="term" value="F:ubiquitin binding"/>
    <property type="evidence" value="ECO:0007669"/>
    <property type="project" value="TreeGrafter"/>
</dbReference>
<dbReference type="GO" id="GO:0005829">
    <property type="term" value="C:cytosol"/>
    <property type="evidence" value="ECO:0007669"/>
    <property type="project" value="TreeGrafter"/>
</dbReference>
<dbReference type="AlphaFoldDB" id="A0A4P9XE94"/>
<evidence type="ECO:0000259" key="3">
    <source>
        <dbReference type="PROSITE" id="PS51399"/>
    </source>
</evidence>
<dbReference type="GO" id="GO:0031468">
    <property type="term" value="P:nuclear membrane reassembly"/>
    <property type="evidence" value="ECO:0007669"/>
    <property type="project" value="TreeGrafter"/>
</dbReference>
<dbReference type="SUPFAM" id="SSF102848">
    <property type="entry name" value="NSFL1 (p97 ATPase) cofactor p47, SEP domain"/>
    <property type="match status" value="1"/>
</dbReference>
<dbReference type="InterPro" id="IPR012989">
    <property type="entry name" value="SEP_domain"/>
</dbReference>
<feature type="non-terminal residue" evidence="4">
    <location>
        <position position="1"/>
    </location>
</feature>
<dbReference type="PANTHER" id="PTHR23333:SF20">
    <property type="entry name" value="NSFL1 COFACTOR P47"/>
    <property type="match status" value="1"/>
</dbReference>
<organism evidence="4 5">
    <name type="scientific">Caulochytrium protostelioides</name>
    <dbReference type="NCBI Taxonomy" id="1555241"/>
    <lineage>
        <taxon>Eukaryota</taxon>
        <taxon>Fungi</taxon>
        <taxon>Fungi incertae sedis</taxon>
        <taxon>Chytridiomycota</taxon>
        <taxon>Chytridiomycota incertae sedis</taxon>
        <taxon>Chytridiomycetes</taxon>
        <taxon>Caulochytriales</taxon>
        <taxon>Caulochytriaceae</taxon>
        <taxon>Caulochytrium</taxon>
    </lineage>
</organism>
<feature type="region of interest" description="Disordered" evidence="1">
    <location>
        <begin position="22"/>
        <end position="41"/>
    </location>
</feature>
<dbReference type="Pfam" id="PF00789">
    <property type="entry name" value="UBX"/>
    <property type="match status" value="1"/>
</dbReference>
<dbReference type="SMART" id="SM00553">
    <property type="entry name" value="SEP"/>
    <property type="match status" value="1"/>
</dbReference>
<protein>
    <recommendedName>
        <fullName evidence="6">SEP-domain-containing protein</fullName>
    </recommendedName>
</protein>
<evidence type="ECO:0000256" key="1">
    <source>
        <dbReference type="SAM" id="MobiDB-lite"/>
    </source>
</evidence>
<dbReference type="EMBL" id="ML014117">
    <property type="protein sequence ID" value="RKP03822.1"/>
    <property type="molecule type" value="Genomic_DNA"/>
</dbReference>
<accession>A0A4P9XE94</accession>
<dbReference type="GO" id="GO:0005634">
    <property type="term" value="C:nucleus"/>
    <property type="evidence" value="ECO:0007669"/>
    <property type="project" value="TreeGrafter"/>
</dbReference>
<dbReference type="OrthoDB" id="25887at2759"/>
<feature type="domain" description="SEP" evidence="3">
    <location>
        <begin position="73"/>
        <end position="138"/>
    </location>
</feature>
<dbReference type="PROSITE" id="PS50033">
    <property type="entry name" value="UBX"/>
    <property type="match status" value="1"/>
</dbReference>
<dbReference type="Proteomes" id="UP000274922">
    <property type="component" value="Unassembled WGS sequence"/>
</dbReference>
<dbReference type="Gene3D" id="3.10.20.90">
    <property type="entry name" value="Phosphatidylinositol 3-kinase Catalytic Subunit, Chain A, domain 1"/>
    <property type="match status" value="1"/>
</dbReference>
<evidence type="ECO:0000313" key="4">
    <source>
        <dbReference type="EMBL" id="RKP03822.1"/>
    </source>
</evidence>
<dbReference type="GO" id="GO:0043161">
    <property type="term" value="P:proteasome-mediated ubiquitin-dependent protein catabolic process"/>
    <property type="evidence" value="ECO:0007669"/>
    <property type="project" value="TreeGrafter"/>
</dbReference>
<dbReference type="PROSITE" id="PS51399">
    <property type="entry name" value="SEP"/>
    <property type="match status" value="1"/>
</dbReference>
<dbReference type="GO" id="GO:0061025">
    <property type="term" value="P:membrane fusion"/>
    <property type="evidence" value="ECO:0007669"/>
    <property type="project" value="TreeGrafter"/>
</dbReference>
<evidence type="ECO:0000259" key="2">
    <source>
        <dbReference type="PROSITE" id="PS50033"/>
    </source>
</evidence>
<sequence>GVMMQGGPKKGKDLVAQILKRAEQGSAKMQEETGKPDAEKPLFVGTGYRLGSDVVPSEPVGNTKVGAGDATETAVRELTFWRDGFSVGDGALLRYDDPANSELLNHINSGRAPPSLLNIQYGQPVEVRVTRRINEDYVPPPKAPLKPFEGTGTRLGGIVPGESPTPTVSGSATGGPDLAVQPASSYRADQPTTSLQIRLANGTKLVVKMNPTQTIGDLRRIIEQMRPGEAAQAYTLATTFPMRVLTNLAETLEEAKLINAAVVQRRA</sequence>
<dbReference type="GO" id="GO:0007030">
    <property type="term" value="P:Golgi organization"/>
    <property type="evidence" value="ECO:0007669"/>
    <property type="project" value="TreeGrafter"/>
</dbReference>
<dbReference type="FunFam" id="3.30.420.210:FF:000002">
    <property type="entry name" value="UBX domain-containing protein 1"/>
    <property type="match status" value="1"/>
</dbReference>
<feature type="domain" description="UBX" evidence="2">
    <location>
        <begin position="188"/>
        <end position="265"/>
    </location>
</feature>
<dbReference type="InterPro" id="IPR001012">
    <property type="entry name" value="UBX_dom"/>
</dbReference>
<dbReference type="STRING" id="1555241.A0A4P9XE94"/>
<dbReference type="SMART" id="SM00166">
    <property type="entry name" value="UBX"/>
    <property type="match status" value="1"/>
</dbReference>
<proteinExistence type="predicted"/>
<evidence type="ECO:0008006" key="6">
    <source>
        <dbReference type="Google" id="ProtNLM"/>
    </source>
</evidence>